<dbReference type="RefSeq" id="WP_044924270.1">
    <property type="nucleotide sequence ID" value="NZ_BAABYN010000001.1"/>
</dbReference>
<keyword evidence="2" id="KW-0233">DNA recombination</keyword>
<dbReference type="GO" id="GO:0003677">
    <property type="term" value="F:DNA binding"/>
    <property type="evidence" value="ECO:0007669"/>
    <property type="project" value="UniProtKB-KW"/>
</dbReference>
<dbReference type="CDD" id="cd01189">
    <property type="entry name" value="INT_ICEBs1_C_like"/>
    <property type="match status" value="1"/>
</dbReference>
<proteinExistence type="predicted"/>
<dbReference type="InterPro" id="IPR010998">
    <property type="entry name" value="Integrase_recombinase_N"/>
</dbReference>
<keyword evidence="1" id="KW-0238">DNA-binding</keyword>
<organism evidence="4 5">
    <name type="scientific">Anaerostipes hadrus</name>
    <dbReference type="NCBI Taxonomy" id="649756"/>
    <lineage>
        <taxon>Bacteria</taxon>
        <taxon>Bacillati</taxon>
        <taxon>Bacillota</taxon>
        <taxon>Clostridia</taxon>
        <taxon>Lachnospirales</taxon>
        <taxon>Lachnospiraceae</taxon>
        <taxon>Anaerostipes</taxon>
    </lineage>
</organism>
<evidence type="ECO:0000256" key="1">
    <source>
        <dbReference type="ARBA" id="ARBA00023125"/>
    </source>
</evidence>
<dbReference type="Gene3D" id="1.10.443.10">
    <property type="entry name" value="Intergrase catalytic core"/>
    <property type="match status" value="1"/>
</dbReference>
<reference evidence="4 5" key="1">
    <citation type="submission" date="2015-09" db="EMBL/GenBank/DDBJ databases">
        <authorList>
            <consortium name="Pathogen Informatics"/>
        </authorList>
    </citation>
    <scope>NUCLEOTIDE SEQUENCE [LARGE SCALE GENOMIC DNA]</scope>
    <source>
        <strain evidence="4 5">2789STDY5834959</strain>
    </source>
</reference>
<dbReference type="PANTHER" id="PTHR30349">
    <property type="entry name" value="PHAGE INTEGRASE-RELATED"/>
    <property type="match status" value="1"/>
</dbReference>
<feature type="region of interest" description="Disordered" evidence="3">
    <location>
        <begin position="1"/>
        <end position="24"/>
    </location>
</feature>
<gene>
    <name evidence="4" type="primary">Int-Tn_2</name>
    <name evidence="4" type="ORF">ERS852571_01333</name>
</gene>
<sequence length="424" mass="49852">MTKTKKKNRKDSKGKVLRTGESERSNGTYMYRYVPKIRGRSVNSPEKKDNRITIYAKTLPELRQKELQITQDIIEEIDTVNGNKTVASMTKLYIDLKKNLHFTTRESYLSVYRCHIKDSWFGEMYIKDVTKTDVILFYNEITEDLTNSFLENVHRIIHGCFDLALENHWIRFNPTQNVMRLYPANVPERQPYTKEQENLLLNFVKNDGTYYIYYPLIICFLETMLRASEMFGLTWSNIDFINNTITVDHQVLYTRYEGKYQFIASKVKTKAGNRVIPLTQRAKKAFLYQRKQQISLNRQPTIQVGSYSDFVFTTRSGRPYTVPNVDKYFSRLIKAYNRKEAALAKKEGRDPISLPHLTCHVLRHTGCSNFCKLFYKERLDIKILQKWMGHASIEITMEIYNHATEADQEDALKAIEQARQKLCL</sequence>
<dbReference type="SUPFAM" id="SSF54171">
    <property type="entry name" value="DNA-binding domain"/>
    <property type="match status" value="1"/>
</dbReference>
<dbReference type="EMBL" id="CYXY01000007">
    <property type="protein sequence ID" value="CUM91401.1"/>
    <property type="molecule type" value="Genomic_DNA"/>
</dbReference>
<dbReference type="Gene3D" id="1.10.150.130">
    <property type="match status" value="1"/>
</dbReference>
<dbReference type="InterPro" id="IPR050090">
    <property type="entry name" value="Tyrosine_recombinase_XerCD"/>
</dbReference>
<dbReference type="InterPro" id="IPR016177">
    <property type="entry name" value="DNA-bd_dom_sf"/>
</dbReference>
<dbReference type="Gene3D" id="3.30.160.60">
    <property type="entry name" value="Classic Zinc Finger"/>
    <property type="match status" value="1"/>
</dbReference>
<dbReference type="InterPro" id="IPR013762">
    <property type="entry name" value="Integrase-like_cat_sf"/>
</dbReference>
<dbReference type="InterPro" id="IPR002104">
    <property type="entry name" value="Integrase_catalytic"/>
</dbReference>
<evidence type="ECO:0000256" key="3">
    <source>
        <dbReference type="SAM" id="MobiDB-lite"/>
    </source>
</evidence>
<dbReference type="InterPro" id="IPR011010">
    <property type="entry name" value="DNA_brk_join_enz"/>
</dbReference>
<accession>A0A173SM12</accession>
<protein>
    <submittedName>
        <fullName evidence="4">Integrase</fullName>
    </submittedName>
</protein>
<feature type="compositionally biased region" description="Basic and acidic residues" evidence="3">
    <location>
        <begin position="11"/>
        <end position="24"/>
    </location>
</feature>
<dbReference type="InterPro" id="IPR004191">
    <property type="entry name" value="Integrase_Tn916-type_DNA-bd_N"/>
</dbReference>
<dbReference type="PROSITE" id="PS51898">
    <property type="entry name" value="TYR_RECOMBINASE"/>
    <property type="match status" value="1"/>
</dbReference>
<dbReference type="AlphaFoldDB" id="A0A173SM12"/>
<evidence type="ECO:0000313" key="5">
    <source>
        <dbReference type="Proteomes" id="UP000095553"/>
    </source>
</evidence>
<evidence type="ECO:0000313" key="4">
    <source>
        <dbReference type="EMBL" id="CUM91401.1"/>
    </source>
</evidence>
<dbReference type="Pfam" id="PF00589">
    <property type="entry name" value="Phage_integrase"/>
    <property type="match status" value="1"/>
</dbReference>
<dbReference type="SUPFAM" id="SSF56349">
    <property type="entry name" value="DNA breaking-rejoining enzymes"/>
    <property type="match status" value="1"/>
</dbReference>
<dbReference type="GO" id="GO:0006310">
    <property type="term" value="P:DNA recombination"/>
    <property type="evidence" value="ECO:0007669"/>
    <property type="project" value="UniProtKB-KW"/>
</dbReference>
<dbReference type="GO" id="GO:0008907">
    <property type="term" value="F:integrase activity"/>
    <property type="evidence" value="ECO:0007669"/>
    <property type="project" value="InterPro"/>
</dbReference>
<feature type="compositionally biased region" description="Basic residues" evidence="3">
    <location>
        <begin position="1"/>
        <end position="10"/>
    </location>
</feature>
<dbReference type="Pfam" id="PF02920">
    <property type="entry name" value="Integrase_DNA"/>
    <property type="match status" value="1"/>
</dbReference>
<dbReference type="Proteomes" id="UP000095553">
    <property type="component" value="Unassembled WGS sequence"/>
</dbReference>
<evidence type="ECO:0000256" key="2">
    <source>
        <dbReference type="ARBA" id="ARBA00023172"/>
    </source>
</evidence>
<name>A0A173SM12_ANAHA</name>